<dbReference type="Gene3D" id="2.130.10.10">
    <property type="entry name" value="YVTN repeat-like/Quinoprotein amine dehydrogenase"/>
    <property type="match status" value="1"/>
</dbReference>
<sequence>MWFGTQDGLLRYDGYHFKVFKPNKEDPKVFKVRGFPNY</sequence>
<dbReference type="InterPro" id="IPR015943">
    <property type="entry name" value="WD40/YVTN_repeat-like_dom_sf"/>
</dbReference>
<proteinExistence type="predicted"/>
<dbReference type="EMBL" id="BQKE01000015">
    <property type="protein sequence ID" value="GJM65147.1"/>
    <property type="molecule type" value="Genomic_DNA"/>
</dbReference>
<reference evidence="1 2" key="1">
    <citation type="submission" date="2021-12" db="EMBL/GenBank/DDBJ databases">
        <title>Genome sequencing of bacteria with rrn-lacking chromosome and rrn-plasmid.</title>
        <authorList>
            <person name="Anda M."/>
            <person name="Iwasaki W."/>
        </authorList>
    </citation>
    <scope>NUCLEOTIDE SEQUENCE [LARGE SCALE GENOMIC DNA]</scope>
    <source>
        <strain evidence="1 2">NBRC 15940</strain>
    </source>
</reference>
<name>A0AAN4W6A2_9BACT</name>
<accession>A0AAN4W6A2</accession>
<evidence type="ECO:0000313" key="1">
    <source>
        <dbReference type="EMBL" id="GJM65147.1"/>
    </source>
</evidence>
<dbReference type="AlphaFoldDB" id="A0AAN4W6A2"/>
<protein>
    <submittedName>
        <fullName evidence="1">Uncharacterized protein</fullName>
    </submittedName>
</protein>
<comment type="caution">
    <text evidence="1">The sequence shown here is derived from an EMBL/GenBank/DDBJ whole genome shotgun (WGS) entry which is preliminary data.</text>
</comment>
<evidence type="ECO:0000313" key="2">
    <source>
        <dbReference type="Proteomes" id="UP001310022"/>
    </source>
</evidence>
<gene>
    <name evidence="1" type="ORF">PEDI_56990</name>
</gene>
<organism evidence="1 2">
    <name type="scientific">Persicobacter diffluens</name>
    <dbReference type="NCBI Taxonomy" id="981"/>
    <lineage>
        <taxon>Bacteria</taxon>
        <taxon>Pseudomonadati</taxon>
        <taxon>Bacteroidota</taxon>
        <taxon>Cytophagia</taxon>
        <taxon>Cytophagales</taxon>
        <taxon>Persicobacteraceae</taxon>
        <taxon>Persicobacter</taxon>
    </lineage>
</organism>
<dbReference type="Proteomes" id="UP001310022">
    <property type="component" value="Unassembled WGS sequence"/>
</dbReference>
<keyword evidence="2" id="KW-1185">Reference proteome</keyword>